<dbReference type="AlphaFoldDB" id="A0A392TDF0"/>
<dbReference type="Proteomes" id="UP000265520">
    <property type="component" value="Unassembled WGS sequence"/>
</dbReference>
<evidence type="ECO:0000256" key="1">
    <source>
        <dbReference type="SAM" id="Coils"/>
    </source>
</evidence>
<protein>
    <submittedName>
        <fullName evidence="2">Uncharacterized protein</fullName>
    </submittedName>
</protein>
<feature type="coiled-coil region" evidence="1">
    <location>
        <begin position="38"/>
        <end position="65"/>
    </location>
</feature>
<name>A0A392TDF0_9FABA</name>
<evidence type="ECO:0000313" key="2">
    <source>
        <dbReference type="EMBL" id="MCI57965.1"/>
    </source>
</evidence>
<reference evidence="2 3" key="1">
    <citation type="journal article" date="2018" name="Front. Plant Sci.">
        <title>Red Clover (Trifolium pratense) and Zigzag Clover (T. medium) - A Picture of Genomic Similarities and Differences.</title>
        <authorList>
            <person name="Dluhosova J."/>
            <person name="Istvanek J."/>
            <person name="Nedelnik J."/>
            <person name="Repkova J."/>
        </authorList>
    </citation>
    <scope>NUCLEOTIDE SEQUENCE [LARGE SCALE GENOMIC DNA]</scope>
    <source>
        <strain evidence="3">cv. 10/8</strain>
        <tissue evidence="2">Leaf</tissue>
    </source>
</reference>
<keyword evidence="1" id="KW-0175">Coiled coil</keyword>
<accession>A0A392TDF0</accession>
<dbReference type="EMBL" id="LXQA010538335">
    <property type="protein sequence ID" value="MCI57965.1"/>
    <property type="molecule type" value="Genomic_DNA"/>
</dbReference>
<comment type="caution">
    <text evidence="2">The sequence shown here is derived from an EMBL/GenBank/DDBJ whole genome shotgun (WGS) entry which is preliminary data.</text>
</comment>
<organism evidence="2 3">
    <name type="scientific">Trifolium medium</name>
    <dbReference type="NCBI Taxonomy" id="97028"/>
    <lineage>
        <taxon>Eukaryota</taxon>
        <taxon>Viridiplantae</taxon>
        <taxon>Streptophyta</taxon>
        <taxon>Embryophyta</taxon>
        <taxon>Tracheophyta</taxon>
        <taxon>Spermatophyta</taxon>
        <taxon>Magnoliopsida</taxon>
        <taxon>eudicotyledons</taxon>
        <taxon>Gunneridae</taxon>
        <taxon>Pentapetalae</taxon>
        <taxon>rosids</taxon>
        <taxon>fabids</taxon>
        <taxon>Fabales</taxon>
        <taxon>Fabaceae</taxon>
        <taxon>Papilionoideae</taxon>
        <taxon>50 kb inversion clade</taxon>
        <taxon>NPAAA clade</taxon>
        <taxon>Hologalegina</taxon>
        <taxon>IRL clade</taxon>
        <taxon>Trifolieae</taxon>
        <taxon>Trifolium</taxon>
    </lineage>
</organism>
<feature type="non-terminal residue" evidence="2">
    <location>
        <position position="89"/>
    </location>
</feature>
<evidence type="ECO:0000313" key="3">
    <source>
        <dbReference type="Proteomes" id="UP000265520"/>
    </source>
</evidence>
<keyword evidence="3" id="KW-1185">Reference proteome</keyword>
<sequence>MNWIIVVNIQDRVTLAGALTWEGGMRLTAGFRGAHGMFLDTTQINELLQAELEEAQNQIAALQAFIQGQEGVINHLQHDILKIQDEHVA</sequence>
<proteinExistence type="predicted"/>